<organism evidence="1 2">
    <name type="scientific">Populus alba x Populus x berolinensis</name>
    <dbReference type="NCBI Taxonomy" id="444605"/>
    <lineage>
        <taxon>Eukaryota</taxon>
        <taxon>Viridiplantae</taxon>
        <taxon>Streptophyta</taxon>
        <taxon>Embryophyta</taxon>
        <taxon>Tracheophyta</taxon>
        <taxon>Spermatophyta</taxon>
        <taxon>Magnoliopsida</taxon>
        <taxon>eudicotyledons</taxon>
        <taxon>Gunneridae</taxon>
        <taxon>Pentapetalae</taxon>
        <taxon>rosids</taxon>
        <taxon>fabids</taxon>
        <taxon>Malpighiales</taxon>
        <taxon>Salicaceae</taxon>
        <taxon>Saliceae</taxon>
        <taxon>Populus</taxon>
    </lineage>
</organism>
<keyword evidence="2" id="KW-1185">Reference proteome</keyword>
<sequence length="98" mass="11252">MDSLLGVKDENGRKLTYEEIINEEQKQIVKKWPSTQKGLSVKEVREMDYLFKLIDETLRLFTFLPSSNTKILNVIGCFIIRPTDNCVAKIKKVSSTSV</sequence>
<gene>
    <name evidence="1" type="ORF">NC653_033837</name>
</gene>
<protein>
    <submittedName>
        <fullName evidence="1">Uncharacterized protein</fullName>
    </submittedName>
</protein>
<evidence type="ECO:0000313" key="2">
    <source>
        <dbReference type="Proteomes" id="UP001164929"/>
    </source>
</evidence>
<evidence type="ECO:0000313" key="1">
    <source>
        <dbReference type="EMBL" id="KAJ6973624.1"/>
    </source>
</evidence>
<accession>A0AAD6LUM3</accession>
<dbReference type="Proteomes" id="UP001164929">
    <property type="component" value="Chromosome 14"/>
</dbReference>
<reference evidence="1" key="1">
    <citation type="journal article" date="2023" name="Mol. Ecol. Resour.">
        <title>Chromosome-level genome assembly of a triploid poplar Populus alba 'Berolinensis'.</title>
        <authorList>
            <person name="Chen S."/>
            <person name="Yu Y."/>
            <person name="Wang X."/>
            <person name="Wang S."/>
            <person name="Zhang T."/>
            <person name="Zhou Y."/>
            <person name="He R."/>
            <person name="Meng N."/>
            <person name="Wang Y."/>
            <person name="Liu W."/>
            <person name="Liu Z."/>
            <person name="Liu J."/>
            <person name="Guo Q."/>
            <person name="Huang H."/>
            <person name="Sederoff R.R."/>
            <person name="Wang G."/>
            <person name="Qu G."/>
            <person name="Chen S."/>
        </authorList>
    </citation>
    <scope>NUCLEOTIDE SEQUENCE</scope>
    <source>
        <strain evidence="1">SC-2020</strain>
    </source>
</reference>
<name>A0AAD6LUM3_9ROSI</name>
<dbReference type="EMBL" id="JAQIZT010000014">
    <property type="protein sequence ID" value="KAJ6973624.1"/>
    <property type="molecule type" value="Genomic_DNA"/>
</dbReference>
<comment type="caution">
    <text evidence="1">The sequence shown here is derived from an EMBL/GenBank/DDBJ whole genome shotgun (WGS) entry which is preliminary data.</text>
</comment>
<dbReference type="AlphaFoldDB" id="A0AAD6LUM3"/>
<proteinExistence type="predicted"/>